<dbReference type="InterPro" id="IPR014284">
    <property type="entry name" value="RNA_pol_sigma-70_dom"/>
</dbReference>
<dbReference type="EMBL" id="JBHRZH010000041">
    <property type="protein sequence ID" value="MFC3765609.1"/>
    <property type="molecule type" value="Genomic_DNA"/>
</dbReference>
<proteinExistence type="inferred from homology"/>
<evidence type="ECO:0000256" key="1">
    <source>
        <dbReference type="ARBA" id="ARBA00010641"/>
    </source>
</evidence>
<name>A0ABV7YNL2_9ACTN</name>
<keyword evidence="5" id="KW-0804">Transcription</keyword>
<evidence type="ECO:0000256" key="5">
    <source>
        <dbReference type="ARBA" id="ARBA00023163"/>
    </source>
</evidence>
<comment type="subunit">
    <text evidence="2">Interacts transiently with the RNA polymerase catalytic core formed by RpoA, RpoB, RpoC and RpoZ (2 alpha, 1 beta, 1 beta' and 1 omega subunit) to form the RNA polymerase holoenzyme that can initiate transcription.</text>
</comment>
<accession>A0ABV7YNL2</accession>
<keyword evidence="8" id="KW-0548">Nucleotidyltransferase</keyword>
<organism evidence="8 9">
    <name type="scientific">Tenggerimyces flavus</name>
    <dbReference type="NCBI Taxonomy" id="1708749"/>
    <lineage>
        <taxon>Bacteria</taxon>
        <taxon>Bacillati</taxon>
        <taxon>Actinomycetota</taxon>
        <taxon>Actinomycetes</taxon>
        <taxon>Propionibacteriales</taxon>
        <taxon>Nocardioidaceae</taxon>
        <taxon>Tenggerimyces</taxon>
    </lineage>
</organism>
<dbReference type="InterPro" id="IPR032710">
    <property type="entry name" value="NTF2-like_dom_sf"/>
</dbReference>
<keyword evidence="3" id="KW-0805">Transcription regulation</keyword>
<evidence type="ECO:0000256" key="4">
    <source>
        <dbReference type="ARBA" id="ARBA00023082"/>
    </source>
</evidence>
<protein>
    <submittedName>
        <fullName evidence="8">RNA polymerase subunit sigma-70</fullName>
        <ecNumber evidence="8">2.7.7.6</ecNumber>
    </submittedName>
</protein>
<dbReference type="Pfam" id="PF08281">
    <property type="entry name" value="Sigma70_r4_2"/>
    <property type="match status" value="1"/>
</dbReference>
<dbReference type="InterPro" id="IPR013325">
    <property type="entry name" value="RNA_pol_sigma_r2"/>
</dbReference>
<dbReference type="SUPFAM" id="SSF54427">
    <property type="entry name" value="NTF2-like"/>
    <property type="match status" value="1"/>
</dbReference>
<reference evidence="9" key="1">
    <citation type="journal article" date="2019" name="Int. J. Syst. Evol. Microbiol.">
        <title>The Global Catalogue of Microorganisms (GCM) 10K type strain sequencing project: providing services to taxonomists for standard genome sequencing and annotation.</title>
        <authorList>
            <consortium name="The Broad Institute Genomics Platform"/>
            <consortium name="The Broad Institute Genome Sequencing Center for Infectious Disease"/>
            <person name="Wu L."/>
            <person name="Ma J."/>
        </authorList>
    </citation>
    <scope>NUCLEOTIDE SEQUENCE [LARGE SCALE GENOMIC DNA]</scope>
    <source>
        <strain evidence="9">CGMCC 4.7241</strain>
    </source>
</reference>
<dbReference type="NCBIfam" id="NF006089">
    <property type="entry name" value="PRK08241.1"/>
    <property type="match status" value="1"/>
</dbReference>
<dbReference type="EC" id="2.7.7.6" evidence="8"/>
<comment type="caution">
    <text evidence="8">The sequence shown here is derived from an EMBL/GenBank/DDBJ whole genome shotgun (WGS) entry which is preliminary data.</text>
</comment>
<sequence>MEDFEQYRVALTGYCYRMLGAAFEAEDAVQETFVRAWRKADAFDARRGPFSTWLYAIATNVCLDFLRGKQRRAVVMDLASPVAPGTPLGVPLADEAWVQPMPDERILDPANVLVRRESVQLAFVAALQHLPPKQRAVLILRDVLAWHADEVAALLESTVPSVNSALQRARATLATRPAAGPVTALDETHQDLMRRYVRAFREYDIETLVSLLHEDATMTMPPFLWWLRGRSAIHQTLLAAGAEVSCRTTVLVPAGLANGAPVYAQYGPDGPFALVTFTTAGGLVTGETVHLNGTGLFPLFGLPLKLTDELREAASY</sequence>
<dbReference type="InterPro" id="IPR013249">
    <property type="entry name" value="RNA_pol_sigma70_r4_t2"/>
</dbReference>
<dbReference type="SUPFAM" id="SSF88659">
    <property type="entry name" value="Sigma3 and sigma4 domains of RNA polymerase sigma factors"/>
    <property type="match status" value="1"/>
</dbReference>
<feature type="domain" description="RNA polymerase sigma-70 region 2" evidence="6">
    <location>
        <begin position="4"/>
        <end position="72"/>
    </location>
</feature>
<evidence type="ECO:0000256" key="3">
    <source>
        <dbReference type="ARBA" id="ARBA00023015"/>
    </source>
</evidence>
<dbReference type="GO" id="GO:0003899">
    <property type="term" value="F:DNA-directed RNA polymerase activity"/>
    <property type="evidence" value="ECO:0007669"/>
    <property type="project" value="UniProtKB-EC"/>
</dbReference>
<dbReference type="InterPro" id="IPR007627">
    <property type="entry name" value="RNA_pol_sigma70_r2"/>
</dbReference>
<dbReference type="InterPro" id="IPR039425">
    <property type="entry name" value="RNA_pol_sigma-70-like"/>
</dbReference>
<dbReference type="Pfam" id="PF04542">
    <property type="entry name" value="Sigma70_r2"/>
    <property type="match status" value="1"/>
</dbReference>
<feature type="domain" description="RNA polymerase sigma factor 70 region 4 type 2" evidence="7">
    <location>
        <begin position="122"/>
        <end position="173"/>
    </location>
</feature>
<keyword evidence="9" id="KW-1185">Reference proteome</keyword>
<comment type="similarity">
    <text evidence="1">Belongs to the sigma-70 factor family. ECF subfamily.</text>
</comment>
<dbReference type="SUPFAM" id="SSF88946">
    <property type="entry name" value="Sigma2 domain of RNA polymerase sigma factors"/>
    <property type="match status" value="1"/>
</dbReference>
<dbReference type="NCBIfam" id="TIGR02960">
    <property type="entry name" value="SigX5"/>
    <property type="match status" value="1"/>
</dbReference>
<dbReference type="Gene3D" id="1.10.1740.10">
    <property type="match status" value="1"/>
</dbReference>
<evidence type="ECO:0000259" key="7">
    <source>
        <dbReference type="Pfam" id="PF08281"/>
    </source>
</evidence>
<evidence type="ECO:0000256" key="2">
    <source>
        <dbReference type="ARBA" id="ARBA00011344"/>
    </source>
</evidence>
<dbReference type="NCBIfam" id="TIGR02937">
    <property type="entry name" value="sigma70-ECF"/>
    <property type="match status" value="1"/>
</dbReference>
<dbReference type="Gene3D" id="1.10.10.10">
    <property type="entry name" value="Winged helix-like DNA-binding domain superfamily/Winged helix DNA-binding domain"/>
    <property type="match status" value="1"/>
</dbReference>
<dbReference type="Proteomes" id="UP001595699">
    <property type="component" value="Unassembled WGS sequence"/>
</dbReference>
<dbReference type="PANTHER" id="PTHR43133:SF65">
    <property type="entry name" value="ECF RNA POLYMERASE SIGMA FACTOR SIGG"/>
    <property type="match status" value="1"/>
</dbReference>
<dbReference type="InterPro" id="IPR013324">
    <property type="entry name" value="RNA_pol_sigma_r3/r4-like"/>
</dbReference>
<evidence type="ECO:0000313" key="9">
    <source>
        <dbReference type="Proteomes" id="UP001595699"/>
    </source>
</evidence>
<dbReference type="InterPro" id="IPR014305">
    <property type="entry name" value="RNA_pol_sigma-G_actinobac"/>
</dbReference>
<dbReference type="Gene3D" id="3.10.450.50">
    <property type="match status" value="1"/>
</dbReference>
<keyword evidence="4" id="KW-0731">Sigma factor</keyword>
<dbReference type="RefSeq" id="WP_205116541.1">
    <property type="nucleotide sequence ID" value="NZ_JAFBCM010000001.1"/>
</dbReference>
<keyword evidence="8" id="KW-0808">Transferase</keyword>
<evidence type="ECO:0000259" key="6">
    <source>
        <dbReference type="Pfam" id="PF04542"/>
    </source>
</evidence>
<evidence type="ECO:0000313" key="8">
    <source>
        <dbReference type="EMBL" id="MFC3765609.1"/>
    </source>
</evidence>
<dbReference type="PANTHER" id="PTHR43133">
    <property type="entry name" value="RNA POLYMERASE ECF-TYPE SIGMA FACTO"/>
    <property type="match status" value="1"/>
</dbReference>
<dbReference type="InterPro" id="IPR036388">
    <property type="entry name" value="WH-like_DNA-bd_sf"/>
</dbReference>
<gene>
    <name evidence="8" type="ORF">ACFOUW_32575</name>
</gene>